<evidence type="ECO:0000313" key="5">
    <source>
        <dbReference type="EMBL" id="APW59461.1"/>
    </source>
</evidence>
<dbReference type="RefSeq" id="WP_076343635.1">
    <property type="nucleotide sequence ID" value="NZ_CP019082.1"/>
</dbReference>
<dbReference type="AlphaFoldDB" id="A0A1U7CKK5"/>
<dbReference type="EMBL" id="CP019082">
    <property type="protein sequence ID" value="APW59461.1"/>
    <property type="molecule type" value="Genomic_DNA"/>
</dbReference>
<dbReference type="InterPro" id="IPR003773">
    <property type="entry name" value="Menaquinone_biosynth"/>
</dbReference>
<comment type="pathway">
    <text evidence="1 4">Quinol/quinone metabolism; menaquinone biosynthesis.</text>
</comment>
<name>A0A1U7CKK5_9BACT</name>
<keyword evidence="2 4" id="KW-0474">Menaquinone biosynthesis</keyword>
<evidence type="ECO:0000256" key="1">
    <source>
        <dbReference type="ARBA" id="ARBA00004863"/>
    </source>
</evidence>
<dbReference type="Proteomes" id="UP000186309">
    <property type="component" value="Chromosome"/>
</dbReference>
<dbReference type="EC" id="4.2.1.151" evidence="4"/>
<dbReference type="KEGG" id="pbor:BSF38_00884"/>
<dbReference type="PANTHER" id="PTHR37690">
    <property type="entry name" value="CHORISMATE DEHYDRATASE"/>
    <property type="match status" value="1"/>
</dbReference>
<keyword evidence="3 4" id="KW-0456">Lyase</keyword>
<comment type="catalytic activity">
    <reaction evidence="4">
        <text>chorismate = 3-[(1-carboxyvinyl)-oxy]benzoate + H2O</text>
        <dbReference type="Rhea" id="RHEA:40051"/>
        <dbReference type="ChEBI" id="CHEBI:15377"/>
        <dbReference type="ChEBI" id="CHEBI:29748"/>
        <dbReference type="ChEBI" id="CHEBI:76981"/>
        <dbReference type="EC" id="4.2.1.151"/>
    </reaction>
</comment>
<reference evidence="6" key="1">
    <citation type="submission" date="2016-12" db="EMBL/GenBank/DDBJ databases">
        <title>Comparative genomics of four Isosphaeraceae planctomycetes: a common pool of plasmids and glycoside hydrolase genes.</title>
        <authorList>
            <person name="Ivanova A."/>
        </authorList>
    </citation>
    <scope>NUCLEOTIDE SEQUENCE [LARGE SCALE GENOMIC DNA]</scope>
    <source>
        <strain evidence="6">PX4</strain>
    </source>
</reference>
<evidence type="ECO:0000256" key="2">
    <source>
        <dbReference type="ARBA" id="ARBA00022428"/>
    </source>
</evidence>
<dbReference type="OrthoDB" id="9810112at2"/>
<dbReference type="UniPathway" id="UPA00079"/>
<accession>A0A1U7CKK5</accession>
<dbReference type="HAMAP" id="MF_00995">
    <property type="entry name" value="MqnA"/>
    <property type="match status" value="1"/>
</dbReference>
<evidence type="ECO:0000256" key="3">
    <source>
        <dbReference type="ARBA" id="ARBA00023239"/>
    </source>
</evidence>
<keyword evidence="6" id="KW-1185">Reference proteome</keyword>
<organism evidence="5 6">
    <name type="scientific">Paludisphaera borealis</name>
    <dbReference type="NCBI Taxonomy" id="1387353"/>
    <lineage>
        <taxon>Bacteria</taxon>
        <taxon>Pseudomonadati</taxon>
        <taxon>Planctomycetota</taxon>
        <taxon>Planctomycetia</taxon>
        <taxon>Isosphaerales</taxon>
        <taxon>Isosphaeraceae</taxon>
        <taxon>Paludisphaera</taxon>
    </lineage>
</organism>
<gene>
    <name evidence="4 5" type="primary">mqnA</name>
    <name evidence="5" type="ORF">BSF38_00884</name>
</gene>
<dbReference type="CDD" id="cd13634">
    <property type="entry name" value="PBP2_Sco4506"/>
    <property type="match status" value="1"/>
</dbReference>
<comment type="function">
    <text evidence="4">Catalyzes the dehydration of chorismate into 3-[(1-carboxyvinyl)oxy]benzoate, a step in the biosynthesis of menaquinone (MK, vitamin K2).</text>
</comment>
<evidence type="ECO:0000313" key="6">
    <source>
        <dbReference type="Proteomes" id="UP000186309"/>
    </source>
</evidence>
<dbReference type="GO" id="GO:0009234">
    <property type="term" value="P:menaquinone biosynthetic process"/>
    <property type="evidence" value="ECO:0007669"/>
    <property type="project" value="UniProtKB-UniRule"/>
</dbReference>
<dbReference type="Gene3D" id="3.40.190.10">
    <property type="entry name" value="Periplasmic binding protein-like II"/>
    <property type="match status" value="2"/>
</dbReference>
<sequence length="275" mass="29890">MASPVRLGAVRYLNAKPLYYKLSEFAPDVAVSMEVPSRLADQLAAGELDVALIPSVEYLRGASRGYEILPGFAIAARGPVRSVKLFSRVPLGRIDRLALDAGSRTSQALAQVWLDARHGVRPGVIEELPLGVSALESTADAVLVIGDRAMKVPDEPFHEVVDLAEAWRGLTGLPFVFALWVVRAGADLGDLPAALERSRAEGLAHADELARIHGPRLGLDFRTCYDYLTRVLSYDLGEPELAGLKRFAHMAARLGLAPEGVNLVFHRPRDLATRR</sequence>
<evidence type="ECO:0000256" key="4">
    <source>
        <dbReference type="HAMAP-Rule" id="MF_00995"/>
    </source>
</evidence>
<dbReference type="STRING" id="1387353.BSF38_00884"/>
<protein>
    <recommendedName>
        <fullName evidence="4">Chorismate dehydratase</fullName>
        <ecNumber evidence="4">4.2.1.151</ecNumber>
    </recommendedName>
    <alternativeName>
        <fullName evidence="4">Menaquinone biosynthetic enzyme MqnA</fullName>
    </alternativeName>
</protein>
<dbReference type="Pfam" id="PF02621">
    <property type="entry name" value="VitK2_biosynth"/>
    <property type="match status" value="1"/>
</dbReference>
<dbReference type="InterPro" id="IPR030868">
    <property type="entry name" value="MqnA"/>
</dbReference>
<dbReference type="PANTHER" id="PTHR37690:SF1">
    <property type="entry name" value="CHORISMATE DEHYDRATASE"/>
    <property type="match status" value="1"/>
</dbReference>
<comment type="similarity">
    <text evidence="4">Belongs to the MqnA/MqnD family. MqnA subfamily.</text>
</comment>
<proteinExistence type="inferred from homology"/>
<dbReference type="SUPFAM" id="SSF53850">
    <property type="entry name" value="Periplasmic binding protein-like II"/>
    <property type="match status" value="1"/>
</dbReference>
<dbReference type="GO" id="GO:0016836">
    <property type="term" value="F:hydro-lyase activity"/>
    <property type="evidence" value="ECO:0007669"/>
    <property type="project" value="UniProtKB-UniRule"/>
</dbReference>